<sequence length="122" mass="14166">MKEPQRKKLVGNGLWESSRMMLPEYVAALKRQAEESKQLVKPILTDDEKDYINGLIRSARASCLPVTLTLLHGEYDREDITGQVDKIETRRGVKILLDELGDDWRWIPFEDIIHAEFDQVEI</sequence>
<comment type="caution">
    <text evidence="1">The sequence shown here is derived from an EMBL/GenBank/DDBJ whole genome shotgun (WGS) entry which is preliminary data.</text>
</comment>
<keyword evidence="2" id="KW-1185">Reference proteome</keyword>
<accession>A0ABX0JAZ7</accession>
<name>A0ABX0JAZ7_9BACL</name>
<reference evidence="1" key="1">
    <citation type="submission" date="2020-03" db="EMBL/GenBank/DDBJ databases">
        <title>Draft sequencing of Paenibacilllus sp. S3N08.</title>
        <authorList>
            <person name="Kim D.-U."/>
        </authorList>
    </citation>
    <scope>NUCLEOTIDE SEQUENCE</scope>
    <source>
        <strain evidence="1">S3N08</strain>
    </source>
</reference>
<organism evidence="1 2">
    <name type="scientific">Paenibacillus agricola</name>
    <dbReference type="NCBI Taxonomy" id="2716264"/>
    <lineage>
        <taxon>Bacteria</taxon>
        <taxon>Bacillati</taxon>
        <taxon>Bacillota</taxon>
        <taxon>Bacilli</taxon>
        <taxon>Bacillales</taxon>
        <taxon>Paenibacillaceae</taxon>
        <taxon>Paenibacillus</taxon>
    </lineage>
</organism>
<proteinExistence type="predicted"/>
<dbReference type="EMBL" id="JAAOIW010000012">
    <property type="protein sequence ID" value="NHN33584.1"/>
    <property type="molecule type" value="Genomic_DNA"/>
</dbReference>
<dbReference type="RefSeq" id="WP_166153882.1">
    <property type="nucleotide sequence ID" value="NZ_JAAOIW010000012.1"/>
</dbReference>
<gene>
    <name evidence="1" type="ORF">G9U52_27585</name>
</gene>
<dbReference type="Proteomes" id="UP001165962">
    <property type="component" value="Unassembled WGS sequence"/>
</dbReference>
<dbReference type="InterPro" id="IPR014962">
    <property type="entry name" value="YolD"/>
</dbReference>
<evidence type="ECO:0000313" key="2">
    <source>
        <dbReference type="Proteomes" id="UP001165962"/>
    </source>
</evidence>
<protein>
    <submittedName>
        <fullName evidence="1">YolD-like family protein</fullName>
    </submittedName>
</protein>
<dbReference type="Pfam" id="PF08863">
    <property type="entry name" value="YolD"/>
    <property type="match status" value="1"/>
</dbReference>
<evidence type="ECO:0000313" key="1">
    <source>
        <dbReference type="EMBL" id="NHN33584.1"/>
    </source>
</evidence>